<comment type="caution">
    <text evidence="2">The sequence shown here is derived from an EMBL/GenBank/DDBJ whole genome shotgun (WGS) entry which is preliminary data.</text>
</comment>
<evidence type="ECO:0000313" key="2">
    <source>
        <dbReference type="EMBL" id="KAH9376781.1"/>
    </source>
</evidence>
<dbReference type="Pfam" id="PF07686">
    <property type="entry name" value="V-set"/>
    <property type="match status" value="1"/>
</dbReference>
<dbReference type="Gene3D" id="2.60.40.10">
    <property type="entry name" value="Immunoglobulins"/>
    <property type="match status" value="1"/>
</dbReference>
<dbReference type="AlphaFoldDB" id="A0A9J6GMH6"/>
<dbReference type="EMBL" id="JABSTR010000008">
    <property type="protein sequence ID" value="KAH9376781.1"/>
    <property type="molecule type" value="Genomic_DNA"/>
</dbReference>
<protein>
    <recommendedName>
        <fullName evidence="1">Immunoglobulin V-set domain-containing protein</fullName>
    </recommendedName>
</protein>
<dbReference type="OrthoDB" id="10012075at2759"/>
<keyword evidence="3" id="KW-1185">Reference proteome</keyword>
<reference evidence="2 3" key="1">
    <citation type="journal article" date="2020" name="Cell">
        <title>Large-Scale Comparative Analyses of Tick Genomes Elucidate Their Genetic Diversity and Vector Capacities.</title>
        <authorList>
            <consortium name="Tick Genome and Microbiome Consortium (TIGMIC)"/>
            <person name="Jia N."/>
            <person name="Wang J."/>
            <person name="Shi W."/>
            <person name="Du L."/>
            <person name="Sun Y."/>
            <person name="Zhan W."/>
            <person name="Jiang J.F."/>
            <person name="Wang Q."/>
            <person name="Zhang B."/>
            <person name="Ji P."/>
            <person name="Bell-Sakyi L."/>
            <person name="Cui X.M."/>
            <person name="Yuan T.T."/>
            <person name="Jiang B.G."/>
            <person name="Yang W.F."/>
            <person name="Lam T.T."/>
            <person name="Chang Q.C."/>
            <person name="Ding S.J."/>
            <person name="Wang X.J."/>
            <person name="Zhu J.G."/>
            <person name="Ruan X.D."/>
            <person name="Zhao L."/>
            <person name="Wei J.T."/>
            <person name="Ye R.Z."/>
            <person name="Que T.C."/>
            <person name="Du C.H."/>
            <person name="Zhou Y.H."/>
            <person name="Cheng J.X."/>
            <person name="Dai P.F."/>
            <person name="Guo W.B."/>
            <person name="Han X.H."/>
            <person name="Huang E.J."/>
            <person name="Li L.F."/>
            <person name="Wei W."/>
            <person name="Gao Y.C."/>
            <person name="Liu J.Z."/>
            <person name="Shao H.Z."/>
            <person name="Wang X."/>
            <person name="Wang C.C."/>
            <person name="Yang T.C."/>
            <person name="Huo Q.B."/>
            <person name="Li W."/>
            <person name="Chen H.Y."/>
            <person name="Chen S.E."/>
            <person name="Zhou L.G."/>
            <person name="Ni X.B."/>
            <person name="Tian J.H."/>
            <person name="Sheng Y."/>
            <person name="Liu T."/>
            <person name="Pan Y.S."/>
            <person name="Xia L.Y."/>
            <person name="Li J."/>
            <person name="Zhao F."/>
            <person name="Cao W.C."/>
        </authorList>
    </citation>
    <scope>NUCLEOTIDE SEQUENCE [LARGE SCALE GENOMIC DNA]</scope>
    <source>
        <strain evidence="2">HaeL-2018</strain>
    </source>
</reference>
<proteinExistence type="predicted"/>
<accession>A0A9J6GMH6</accession>
<sequence>MTTVVSGLDDGQLARRIKPAAPAWIKVEDKGILSIHQQVISRNYRISLSTSDNRHFVLHIRNVQESDRGGYMCQINTSPMMSQVGYLDVLGEFDACTNGSSMTMYNHSSHFPLRGVGKKSEAAYTCSFLGPTTL</sequence>
<gene>
    <name evidence="2" type="ORF">HPB48_017877</name>
</gene>
<dbReference type="InterPro" id="IPR036179">
    <property type="entry name" value="Ig-like_dom_sf"/>
</dbReference>
<dbReference type="InterPro" id="IPR013783">
    <property type="entry name" value="Ig-like_fold"/>
</dbReference>
<name>A0A9J6GMH6_HAELO</name>
<evidence type="ECO:0000313" key="3">
    <source>
        <dbReference type="Proteomes" id="UP000821853"/>
    </source>
</evidence>
<dbReference type="SUPFAM" id="SSF48726">
    <property type="entry name" value="Immunoglobulin"/>
    <property type="match status" value="1"/>
</dbReference>
<organism evidence="2 3">
    <name type="scientific">Haemaphysalis longicornis</name>
    <name type="common">Bush tick</name>
    <dbReference type="NCBI Taxonomy" id="44386"/>
    <lineage>
        <taxon>Eukaryota</taxon>
        <taxon>Metazoa</taxon>
        <taxon>Ecdysozoa</taxon>
        <taxon>Arthropoda</taxon>
        <taxon>Chelicerata</taxon>
        <taxon>Arachnida</taxon>
        <taxon>Acari</taxon>
        <taxon>Parasitiformes</taxon>
        <taxon>Ixodida</taxon>
        <taxon>Ixodoidea</taxon>
        <taxon>Ixodidae</taxon>
        <taxon>Haemaphysalinae</taxon>
        <taxon>Haemaphysalis</taxon>
    </lineage>
</organism>
<evidence type="ECO:0000259" key="1">
    <source>
        <dbReference type="Pfam" id="PF07686"/>
    </source>
</evidence>
<feature type="domain" description="Immunoglobulin V-set" evidence="1">
    <location>
        <begin position="38"/>
        <end position="82"/>
    </location>
</feature>
<dbReference type="VEuPathDB" id="VectorBase:HLOH_055391"/>
<dbReference type="Proteomes" id="UP000821853">
    <property type="component" value="Unassembled WGS sequence"/>
</dbReference>
<dbReference type="InterPro" id="IPR013106">
    <property type="entry name" value="Ig_V-set"/>
</dbReference>